<evidence type="ECO:0000313" key="1">
    <source>
        <dbReference type="EMBL" id="TMX70303.1"/>
    </source>
</evidence>
<reference evidence="1" key="1">
    <citation type="submission" date="2018-03" db="EMBL/GenBank/DDBJ databases">
        <title>Genomic characterization of a polymicrobial infection associated with a disease outbreak in Pacific white shrimp (Litopenaeus vannamei).</title>
        <authorList>
            <person name="Turner J.W."/>
            <person name="Bachand P.T."/>
            <person name="Tallman J."/>
            <person name="Elledge N.C."/>
            <person name="Pinnell L.J."/>
            <person name="Laughlin R.C."/>
            <person name="Zimba P.V."/>
        </authorList>
    </citation>
    <scope>NUCLEOTIDE SEQUENCE</scope>
    <source>
        <strain evidence="1">Hep-2b-22</strain>
    </source>
</reference>
<protein>
    <submittedName>
        <fullName evidence="1">Uncharacterized protein</fullName>
    </submittedName>
</protein>
<gene>
    <name evidence="1" type="ORF">DA092_20665</name>
</gene>
<proteinExistence type="predicted"/>
<organism evidence="1 2">
    <name type="scientific">Photobacterium damselae</name>
    <dbReference type="NCBI Taxonomy" id="38293"/>
    <lineage>
        <taxon>Bacteria</taxon>
        <taxon>Pseudomonadati</taxon>
        <taxon>Pseudomonadota</taxon>
        <taxon>Gammaproteobacteria</taxon>
        <taxon>Vibrionales</taxon>
        <taxon>Vibrionaceae</taxon>
        <taxon>Photobacterium</taxon>
    </lineage>
</organism>
<sequence>MRNLTIIIPVYRGLDETKECILSVIDNIPPWADLLVINDSSPEVELTDWLREHAAEKSYSLYENEINLGFVETVNKGMILAGENDVLLLNSDVESPNSDWLVRMREAAYIHEYTASLTPFSNNATICSFPNFCEDNTLFKNLNVTEIDEIFRNLDLEQKLVEIPTGVGFCMYIRRDCLQQVGYFDVETFGKGYGEENDWCQRAAKLGWKNYHLLNVFSYHKGGVSFAEEGDERKDYALKALLKLHPDYNVDVQKFVADDPARLIRLKALFDYFRNSNNIKILLITHSLGGGVAQHLDELEKEFYNKVDFLKIYPSNTSQSVCLSFGNEVNDKYIFELPSDFELLVNILKYIGIDSLHIHHTIGLHESVLSLPKLLNVDYDVTIHDYFLINGNPTLTNKYGEFAGDDILIRDDLCSVVYPLNISLDEWKKKSKRLLLNARRIIYPSCDTARRFIAEYPSIKLNSMVAYHPDLDSCDFNVKGIKFPDKIKKVLVFGAISQEKGADKLEISGMNNKEIEFHLLGYAYRKLKNVITHGAYDSNDVEKLINEIKPDVIWFPAQCPETYSYTLSTAIKLEYPIIAPNIGAFSERLMNRDGVIILPWDITNNDIIKFWQNNCKVDEGKKEINNTHSFDSINPIIDFYKDYYISAIIKKENHELINPINEELSSLVCVHELTELSKKEQLLVMLWKVRSLPVIANIIKYIPTDIQRKIKRRLSTKPMHELDK</sequence>
<dbReference type="Proteomes" id="UP000718715">
    <property type="component" value="Unassembled WGS sequence"/>
</dbReference>
<dbReference type="EMBL" id="PZOJ01000127">
    <property type="protein sequence ID" value="TMX70303.1"/>
    <property type="molecule type" value="Genomic_DNA"/>
</dbReference>
<keyword evidence="2" id="KW-1185">Reference proteome</keyword>
<name>A0ACD3SV45_PHODM</name>
<evidence type="ECO:0000313" key="2">
    <source>
        <dbReference type="Proteomes" id="UP000718715"/>
    </source>
</evidence>
<comment type="caution">
    <text evidence="1">The sequence shown here is derived from an EMBL/GenBank/DDBJ whole genome shotgun (WGS) entry which is preliminary data.</text>
</comment>
<accession>A0ACD3SV45</accession>